<dbReference type="Pfam" id="PF13302">
    <property type="entry name" value="Acetyltransf_3"/>
    <property type="match status" value="1"/>
</dbReference>
<dbReference type="EMBL" id="VFIY01000004">
    <property type="protein sequence ID" value="TPD62829.1"/>
    <property type="molecule type" value="Genomic_DNA"/>
</dbReference>
<evidence type="ECO:0000259" key="1">
    <source>
        <dbReference type="Pfam" id="PF13302"/>
    </source>
</evidence>
<dbReference type="PANTHER" id="PTHR43441">
    <property type="entry name" value="RIBOSOMAL-PROTEIN-SERINE ACETYLTRANSFERASE"/>
    <property type="match status" value="1"/>
</dbReference>
<dbReference type="GO" id="GO:0005737">
    <property type="term" value="C:cytoplasm"/>
    <property type="evidence" value="ECO:0007669"/>
    <property type="project" value="TreeGrafter"/>
</dbReference>
<dbReference type="GO" id="GO:1990189">
    <property type="term" value="F:protein N-terminal-serine acetyltransferase activity"/>
    <property type="evidence" value="ECO:0007669"/>
    <property type="project" value="TreeGrafter"/>
</dbReference>
<dbReference type="Proteomes" id="UP000319148">
    <property type="component" value="Unassembled WGS sequence"/>
</dbReference>
<keyword evidence="3" id="KW-1185">Reference proteome</keyword>
<gene>
    <name evidence="2" type="ORF">FIV46_01750</name>
</gene>
<proteinExistence type="predicted"/>
<dbReference type="GO" id="GO:0008999">
    <property type="term" value="F:protein-N-terminal-alanine acetyltransferase activity"/>
    <property type="evidence" value="ECO:0007669"/>
    <property type="project" value="TreeGrafter"/>
</dbReference>
<dbReference type="SUPFAM" id="SSF55729">
    <property type="entry name" value="Acyl-CoA N-acyltransferases (Nat)"/>
    <property type="match status" value="1"/>
</dbReference>
<evidence type="ECO:0000313" key="2">
    <source>
        <dbReference type="EMBL" id="TPD62829.1"/>
    </source>
</evidence>
<dbReference type="InterPro" id="IPR016181">
    <property type="entry name" value="Acyl_CoA_acyltransferase"/>
</dbReference>
<feature type="domain" description="N-acetyltransferase" evidence="1">
    <location>
        <begin position="23"/>
        <end position="143"/>
    </location>
</feature>
<dbReference type="PANTHER" id="PTHR43441:SF11">
    <property type="entry name" value="RIBOSOMAL-PROTEIN-SERINE ACETYLTRANSFERASE"/>
    <property type="match status" value="1"/>
</dbReference>
<reference evidence="3" key="1">
    <citation type="submission" date="2019-06" db="EMBL/GenBank/DDBJ databases">
        <title>The complete genome of Emcibacter congregatus ZYLT.</title>
        <authorList>
            <person name="Zhao Z."/>
        </authorList>
    </citation>
    <scope>NUCLEOTIDE SEQUENCE [LARGE SCALE GENOMIC DNA]</scope>
    <source>
        <strain evidence="3">MCCC 1A06723</strain>
    </source>
</reference>
<dbReference type="InterPro" id="IPR000182">
    <property type="entry name" value="GNAT_dom"/>
</dbReference>
<name>A0A501PQM1_9PROT</name>
<dbReference type="Gene3D" id="3.40.630.30">
    <property type="match status" value="1"/>
</dbReference>
<evidence type="ECO:0000313" key="3">
    <source>
        <dbReference type="Proteomes" id="UP000319148"/>
    </source>
</evidence>
<accession>A0A501PQM1</accession>
<protein>
    <submittedName>
        <fullName evidence="2">GNAT family N-acetyltransferase</fullName>
    </submittedName>
</protein>
<dbReference type="OrthoDB" id="9814648at2"/>
<comment type="caution">
    <text evidence="2">The sequence shown here is derived from an EMBL/GenBank/DDBJ whole genome shotgun (WGS) entry which is preliminary data.</text>
</comment>
<organism evidence="2 3">
    <name type="scientific">Emcibacter nanhaiensis</name>
    <dbReference type="NCBI Taxonomy" id="1505037"/>
    <lineage>
        <taxon>Bacteria</taxon>
        <taxon>Pseudomonadati</taxon>
        <taxon>Pseudomonadota</taxon>
        <taxon>Alphaproteobacteria</taxon>
        <taxon>Emcibacterales</taxon>
        <taxon>Emcibacteraceae</taxon>
        <taxon>Emcibacter</taxon>
    </lineage>
</organism>
<dbReference type="RefSeq" id="WP_139938079.1">
    <property type="nucleotide sequence ID" value="NZ_VFIY01000004.1"/>
</dbReference>
<dbReference type="AlphaFoldDB" id="A0A501PQM1"/>
<keyword evidence="2" id="KW-0808">Transferase</keyword>
<dbReference type="InterPro" id="IPR051908">
    <property type="entry name" value="Ribosomal_N-acetyltransferase"/>
</dbReference>
<sequence length="234" mass="27182">MDLHRMTGTPQEEDIFLRGKIVCLRQPDVQKDVLEGHWHSWFNDAETTRYLIHGVFPVNREQQAKFVQTEIDNPNSLLLVAIERETGRHIGIVCLKDINHMLRSASLSIVFGERDVKGAALEAVALLTKHAFDRINLQRVYAGQNAALWRWMNSLELIGYQIEGYHQNFGVRDGSPYDTITYAITSDRFYSLERKRSGNICTDDLGQLYERRSSDNRTEKVRRFFEDLYSEPEE</sequence>